<feature type="compositionally biased region" description="Polar residues" evidence="1">
    <location>
        <begin position="163"/>
        <end position="176"/>
    </location>
</feature>
<evidence type="ECO:0000256" key="1">
    <source>
        <dbReference type="SAM" id="MobiDB-lite"/>
    </source>
</evidence>
<dbReference type="PROSITE" id="PS51082">
    <property type="entry name" value="WH2"/>
    <property type="match status" value="1"/>
</dbReference>
<feature type="compositionally biased region" description="Pro residues" evidence="1">
    <location>
        <begin position="148"/>
        <end position="157"/>
    </location>
</feature>
<accession>A0A7R9CJB9</accession>
<feature type="compositionally biased region" description="Polar residues" evidence="1">
    <location>
        <begin position="52"/>
        <end position="64"/>
    </location>
</feature>
<feature type="region of interest" description="Disordered" evidence="1">
    <location>
        <begin position="401"/>
        <end position="429"/>
    </location>
</feature>
<dbReference type="InterPro" id="IPR003124">
    <property type="entry name" value="WH2_dom"/>
</dbReference>
<feature type="compositionally biased region" description="Low complexity" evidence="1">
    <location>
        <begin position="65"/>
        <end position="77"/>
    </location>
</feature>
<feature type="compositionally biased region" description="Pro residues" evidence="1">
    <location>
        <begin position="1"/>
        <end position="16"/>
    </location>
</feature>
<name>A0A7R9CJB9_TIMCR</name>
<evidence type="ECO:0000313" key="3">
    <source>
        <dbReference type="EMBL" id="CAD7396855.1"/>
    </source>
</evidence>
<dbReference type="EMBL" id="OC317437">
    <property type="protein sequence ID" value="CAD7396855.1"/>
    <property type="molecule type" value="Genomic_DNA"/>
</dbReference>
<protein>
    <recommendedName>
        <fullName evidence="2">WH2 domain-containing protein</fullName>
    </recommendedName>
</protein>
<dbReference type="AlphaFoldDB" id="A0A7R9CJB9"/>
<organism evidence="3">
    <name type="scientific">Timema cristinae</name>
    <name type="common">Walking stick</name>
    <dbReference type="NCBI Taxonomy" id="61476"/>
    <lineage>
        <taxon>Eukaryota</taxon>
        <taxon>Metazoa</taxon>
        <taxon>Ecdysozoa</taxon>
        <taxon>Arthropoda</taxon>
        <taxon>Hexapoda</taxon>
        <taxon>Insecta</taxon>
        <taxon>Pterygota</taxon>
        <taxon>Neoptera</taxon>
        <taxon>Polyneoptera</taxon>
        <taxon>Phasmatodea</taxon>
        <taxon>Timematodea</taxon>
        <taxon>Timematoidea</taxon>
        <taxon>Timematidae</taxon>
        <taxon>Timema</taxon>
    </lineage>
</organism>
<feature type="compositionally biased region" description="Pro residues" evidence="1">
    <location>
        <begin position="233"/>
        <end position="243"/>
    </location>
</feature>
<gene>
    <name evidence="3" type="ORF">TCEB3V08_LOCUS3815</name>
</gene>
<feature type="region of interest" description="Disordered" evidence="1">
    <location>
        <begin position="142"/>
        <end position="361"/>
    </location>
</feature>
<feature type="compositionally biased region" description="Low complexity" evidence="1">
    <location>
        <begin position="98"/>
        <end position="110"/>
    </location>
</feature>
<feature type="domain" description="WH2" evidence="2">
    <location>
        <begin position="22"/>
        <end position="39"/>
    </location>
</feature>
<evidence type="ECO:0000259" key="2">
    <source>
        <dbReference type="PROSITE" id="PS51082"/>
    </source>
</evidence>
<sequence length="429" mass="45460">MPFPPPPPPPGPPPPLAGMGDNRGQLLQSIRQGALLKKTTTNDRSAPLVSGKASNSGSNNTALASNNRSNVRVGSNGMNTLFAGSIPKLRPTGRGIGTTTTTTTTDTTTTTNNNIVSTLLKQQWDVNPSSPRVVSHRRQFATDMKNRGPPPQPPPATYKPFMPTSTSDSVLTSSRGVPTLPSKPPVGGYGKPNLAPKPPITLHKPSPPVKKLMINGGVPRPTVTRAQSMRVPRSPPVAHPADPPDLGTYGALPSFHQSQDSLHRVNPPPPPRTATLPSNLHQHGAKPAAPAPPRPPGVRPPITRPPPPPSRLGLPPPPPPTSAPPPPPHRTRLAPAVPSSAPPPPPVRNTSMRNGVSPGSTDMEVRFASMFHLVQEFPPPQAFLRITKVYNSKNVLKQPAPLIAKQQAPKPPQPPVLQLKMWNNDSSSC</sequence>
<feature type="compositionally biased region" description="Pro residues" evidence="1">
    <location>
        <begin position="289"/>
        <end position="328"/>
    </location>
</feature>
<feature type="region of interest" description="Disordered" evidence="1">
    <location>
        <begin position="1"/>
        <end position="110"/>
    </location>
</feature>
<dbReference type="GO" id="GO:0003779">
    <property type="term" value="F:actin binding"/>
    <property type="evidence" value="ECO:0007669"/>
    <property type="project" value="InterPro"/>
</dbReference>
<dbReference type="Pfam" id="PF02205">
    <property type="entry name" value="WH2"/>
    <property type="match status" value="1"/>
</dbReference>
<proteinExistence type="predicted"/>
<feature type="compositionally biased region" description="Polar residues" evidence="1">
    <location>
        <begin position="348"/>
        <end position="360"/>
    </location>
</feature>
<reference evidence="3" key="1">
    <citation type="submission" date="2020-11" db="EMBL/GenBank/DDBJ databases">
        <authorList>
            <person name="Tran Van P."/>
        </authorList>
    </citation>
    <scope>NUCLEOTIDE SEQUENCE</scope>
</reference>